<dbReference type="EMBL" id="JASBWR010000080">
    <property type="protein sequence ID" value="KAJ9098001.1"/>
    <property type="molecule type" value="Genomic_DNA"/>
</dbReference>
<evidence type="ECO:0000313" key="2">
    <source>
        <dbReference type="Proteomes" id="UP001241377"/>
    </source>
</evidence>
<organism evidence="1 2">
    <name type="scientific">Naganishia cerealis</name>
    <dbReference type="NCBI Taxonomy" id="610337"/>
    <lineage>
        <taxon>Eukaryota</taxon>
        <taxon>Fungi</taxon>
        <taxon>Dikarya</taxon>
        <taxon>Basidiomycota</taxon>
        <taxon>Agaricomycotina</taxon>
        <taxon>Tremellomycetes</taxon>
        <taxon>Filobasidiales</taxon>
        <taxon>Filobasidiaceae</taxon>
        <taxon>Naganishia</taxon>
    </lineage>
</organism>
<reference evidence="1" key="1">
    <citation type="submission" date="2023-04" db="EMBL/GenBank/DDBJ databases">
        <title>Draft Genome sequencing of Naganishia species isolated from polar environments using Oxford Nanopore Technology.</title>
        <authorList>
            <person name="Leo P."/>
            <person name="Venkateswaran K."/>
        </authorList>
    </citation>
    <scope>NUCLEOTIDE SEQUENCE</scope>
    <source>
        <strain evidence="1">MNA-CCFEE 5261</strain>
    </source>
</reference>
<dbReference type="Proteomes" id="UP001241377">
    <property type="component" value="Unassembled WGS sequence"/>
</dbReference>
<evidence type="ECO:0000313" key="1">
    <source>
        <dbReference type="EMBL" id="KAJ9098001.1"/>
    </source>
</evidence>
<proteinExistence type="predicted"/>
<gene>
    <name evidence="1" type="ORF">QFC19_006553</name>
</gene>
<protein>
    <submittedName>
        <fullName evidence="1">Uncharacterized protein</fullName>
    </submittedName>
</protein>
<accession>A0ACC2VFZ6</accession>
<comment type="caution">
    <text evidence="1">The sequence shown here is derived from an EMBL/GenBank/DDBJ whole genome shotgun (WGS) entry which is preliminary data.</text>
</comment>
<name>A0ACC2VFZ6_9TREE</name>
<keyword evidence="2" id="KW-1185">Reference proteome</keyword>
<sequence length="846" mass="95504">MRAKETKKITRSRKGCHNCKRLKIKCDEEKPKCSNCAKSKVTCDYSLKLTWGGRPFKSEKKKTTIKTEPQSQTQNFQTTNGLHIGNSQTYDGSPQFESVSDSSTSLKDFGNTPKGRYDPFKIMDYRSPVDSLPFTTYSPQELATRDTVGPHVLPPPPAKQQKIKKETREIPPFFPESSMGGTGDDNLFKQFDESTLQQNMSGSDQALSDHNNIYQEMQTTNSITLQVSDFPMSILSSLVESLPEISDGVEVLSNALNRISGRSHQFNIRHSSMLNNYIQNFEERSPTPGISDTDPTDSGISNTEQIEAYDFNSYSQDLAKIEAFIPKSPSNFTPDFLGELRTILRGGTRKRAYDDTEDKIEELDGSLYPLDEFNQGNESLLLAHAFTPAEVFSQVPPPLTPFPELLLQVPFYRSLMHFWVHFASLHLVPAPSHVYLDNPFKVILPQMAMEYPAILTTLLAFSASAKALLTGIRDVPQVIIDQLLARSCNELLKLLKDKKEATSDGTLATVLMLSSYEAFNSINFERSRAHTVGARQIVKARRLILPRIEEGSSPESDSSADSPGLVVGQESDIAFFLMRWFVYLDVIGALSATKNSHNYLTTRNYMDDGTRLADETEEDTDHIPLDPKRDIDHLLGFDVKFLPLFSDVVLLIRETESYVQENGEGNLPILIITRASELRDRILRSYEVGERRRDVTIDIIKDNDDDKSNKRHLKTIKKLIDQHMILRCTNKVFCEMALLNLYRRALLIPRKSTIIQKLTGSIAIILDEKIEPRSTAETCSIFCFFCAACDTLDPQARNMFETRFTNMAKTGNTNAAKSLQIMNRCWETGDTWMQASKDLDIDLTLL</sequence>